<reference evidence="1" key="1">
    <citation type="submission" date="2009-10" db="EMBL/GenBank/DDBJ databases">
        <title>Complete sequence of Bacillus selenitireducens MLS10.</title>
        <authorList>
            <consortium name="US DOE Joint Genome Institute"/>
            <person name="Lucas S."/>
            <person name="Copeland A."/>
            <person name="Lapidus A."/>
            <person name="Glavina del Rio T."/>
            <person name="Dalin E."/>
            <person name="Tice H."/>
            <person name="Bruce D."/>
            <person name="Goodwin L."/>
            <person name="Pitluck S."/>
            <person name="Sims D."/>
            <person name="Brettin T."/>
            <person name="Detter J.C."/>
            <person name="Han C."/>
            <person name="Larimer F."/>
            <person name="Land M."/>
            <person name="Hauser L."/>
            <person name="Kyrpides N."/>
            <person name="Ovchinnikova G."/>
            <person name="Stolz J."/>
        </authorList>
    </citation>
    <scope>NUCLEOTIDE SEQUENCE [LARGE SCALE GENOMIC DNA]</scope>
    <source>
        <strain evidence="1">MLS10</strain>
    </source>
</reference>
<dbReference type="STRING" id="439292.Bsel_0796"/>
<dbReference type="Proteomes" id="UP000000271">
    <property type="component" value="Chromosome"/>
</dbReference>
<name>D6XZF1_BACIE</name>
<accession>D6XZF1</accession>
<evidence type="ECO:0000313" key="1">
    <source>
        <dbReference type="EMBL" id="ADH98325.1"/>
    </source>
</evidence>
<dbReference type="eggNOG" id="ENOG503300D">
    <property type="taxonomic scope" value="Bacteria"/>
</dbReference>
<protein>
    <submittedName>
        <fullName evidence="1">Phage protein, HK97 gp10 family</fullName>
    </submittedName>
</protein>
<dbReference type="AlphaFoldDB" id="D6XZF1"/>
<dbReference type="HOGENOM" id="CLU_127674_3_0_9"/>
<dbReference type="RefSeq" id="WP_013171754.1">
    <property type="nucleotide sequence ID" value="NC_014219.1"/>
</dbReference>
<dbReference type="EMBL" id="CP001791">
    <property type="protein sequence ID" value="ADH98325.1"/>
    <property type="molecule type" value="Genomic_DNA"/>
</dbReference>
<dbReference type="InterPro" id="IPR010064">
    <property type="entry name" value="HK97-gp10_tail"/>
</dbReference>
<evidence type="ECO:0000313" key="2">
    <source>
        <dbReference type="Proteomes" id="UP000000271"/>
    </source>
</evidence>
<dbReference type="NCBIfam" id="TIGR01725">
    <property type="entry name" value="phge_HK97_gp10"/>
    <property type="match status" value="1"/>
</dbReference>
<organism evidence="1 2">
    <name type="scientific">Bacillus selenitireducens (strain ATCC 700615 / DSM 15326 / MLS10)</name>
    <dbReference type="NCBI Taxonomy" id="439292"/>
    <lineage>
        <taxon>Bacteria</taxon>
        <taxon>Bacillati</taxon>
        <taxon>Bacillota</taxon>
        <taxon>Bacilli</taxon>
        <taxon>Bacillales</taxon>
        <taxon>Bacillaceae</taxon>
        <taxon>Salisediminibacterium</taxon>
    </lineage>
</organism>
<keyword evidence="2" id="KW-1185">Reference proteome</keyword>
<proteinExistence type="predicted"/>
<dbReference type="OrthoDB" id="886754at2"/>
<dbReference type="Pfam" id="PF04883">
    <property type="entry name" value="HK97-gp10_like"/>
    <property type="match status" value="1"/>
</dbReference>
<gene>
    <name evidence="1" type="ordered locus">Bsel_0796</name>
</gene>
<dbReference type="KEGG" id="bse:Bsel_0796"/>
<sequence length="122" mass="13735">MKVEMTGMDEVLRNLDAMGQKGRRIENKALLEAGKMVQEAIQKETPEDSGTLKRSIQVSNVKTKDGMKHVLVGPDKTGWYGSFVEFGTVKMRPTPFMSRGYEQVKGNVITTILLEMRKGMRL</sequence>